<gene>
    <name evidence="2" type="ORF">SDC9_144779</name>
</gene>
<dbReference type="Gene3D" id="3.90.1010.20">
    <property type="match status" value="1"/>
</dbReference>
<dbReference type="GO" id="GO:0010181">
    <property type="term" value="F:FMN binding"/>
    <property type="evidence" value="ECO:0007669"/>
    <property type="project" value="InterPro"/>
</dbReference>
<dbReference type="EMBL" id="VSSQ01043860">
    <property type="protein sequence ID" value="MPM97604.1"/>
    <property type="molecule type" value="Genomic_DNA"/>
</dbReference>
<organism evidence="2">
    <name type="scientific">bioreactor metagenome</name>
    <dbReference type="NCBI Taxonomy" id="1076179"/>
    <lineage>
        <taxon>unclassified sequences</taxon>
        <taxon>metagenomes</taxon>
        <taxon>ecological metagenomes</taxon>
    </lineage>
</organism>
<dbReference type="AlphaFoldDB" id="A0A645E6Z5"/>
<feature type="domain" description="FMN-binding" evidence="1">
    <location>
        <begin position="12"/>
        <end position="86"/>
    </location>
</feature>
<proteinExistence type="predicted"/>
<evidence type="ECO:0000259" key="1">
    <source>
        <dbReference type="SMART" id="SM00900"/>
    </source>
</evidence>
<evidence type="ECO:0000313" key="2">
    <source>
        <dbReference type="EMBL" id="MPM97604.1"/>
    </source>
</evidence>
<sequence length="87" mass="9546">MSKIEDGTYLGEYSNSPVKARVEVNVVNHKITEINLLEHVYALGEKGEVVLQEIIAKQTLEVDMKTGATVSSMTIVKAIENALEGEK</sequence>
<dbReference type="SMART" id="SM00900">
    <property type="entry name" value="FMN_bind"/>
    <property type="match status" value="1"/>
</dbReference>
<reference evidence="2" key="1">
    <citation type="submission" date="2019-08" db="EMBL/GenBank/DDBJ databases">
        <authorList>
            <person name="Kucharzyk K."/>
            <person name="Murdoch R.W."/>
            <person name="Higgins S."/>
            <person name="Loffler F."/>
        </authorList>
    </citation>
    <scope>NUCLEOTIDE SEQUENCE</scope>
</reference>
<comment type="caution">
    <text evidence="2">The sequence shown here is derived from an EMBL/GenBank/DDBJ whole genome shotgun (WGS) entry which is preliminary data.</text>
</comment>
<protein>
    <recommendedName>
        <fullName evidence="1">FMN-binding domain-containing protein</fullName>
    </recommendedName>
</protein>
<name>A0A645E6Z5_9ZZZZ</name>
<accession>A0A645E6Z5</accession>
<dbReference type="Pfam" id="PF04205">
    <property type="entry name" value="FMN_bind"/>
    <property type="match status" value="1"/>
</dbReference>
<dbReference type="InterPro" id="IPR007329">
    <property type="entry name" value="FMN-bd"/>
</dbReference>
<dbReference type="GO" id="GO:0016020">
    <property type="term" value="C:membrane"/>
    <property type="evidence" value="ECO:0007669"/>
    <property type="project" value="InterPro"/>
</dbReference>